<reference evidence="1" key="1">
    <citation type="submission" date="2022-10" db="EMBL/GenBank/DDBJ databases">
        <title>Culturing micro-colonial fungi from biological soil crusts in the Mojave desert and describing Neophaeococcomyces mojavensis, and introducing the new genera and species Taxawa tesnikishii.</title>
        <authorList>
            <person name="Kurbessoian T."/>
            <person name="Stajich J.E."/>
        </authorList>
    </citation>
    <scope>NUCLEOTIDE SEQUENCE</scope>
    <source>
        <strain evidence="1">JES_112</strain>
    </source>
</reference>
<organism evidence="1 2">
    <name type="scientific">Neophaeococcomyces mojaviensis</name>
    <dbReference type="NCBI Taxonomy" id="3383035"/>
    <lineage>
        <taxon>Eukaryota</taxon>
        <taxon>Fungi</taxon>
        <taxon>Dikarya</taxon>
        <taxon>Ascomycota</taxon>
        <taxon>Pezizomycotina</taxon>
        <taxon>Eurotiomycetes</taxon>
        <taxon>Chaetothyriomycetidae</taxon>
        <taxon>Chaetothyriales</taxon>
        <taxon>Chaetothyriales incertae sedis</taxon>
        <taxon>Neophaeococcomyces</taxon>
    </lineage>
</organism>
<evidence type="ECO:0000313" key="1">
    <source>
        <dbReference type="EMBL" id="KAJ9655914.1"/>
    </source>
</evidence>
<keyword evidence="2" id="KW-1185">Reference proteome</keyword>
<dbReference type="Proteomes" id="UP001172386">
    <property type="component" value="Unassembled WGS sequence"/>
</dbReference>
<comment type="caution">
    <text evidence="1">The sequence shown here is derived from an EMBL/GenBank/DDBJ whole genome shotgun (WGS) entry which is preliminary data.</text>
</comment>
<name>A0ACC3A635_9EURO</name>
<proteinExistence type="predicted"/>
<sequence>MDRPAKRQKLSSGASDQERHPPTTSIPDNLLALSRPTRTLDLADFQRPYLAIQPAQQEKPKPKRRAPGRIVLPRAPDVTVTAGVLEVAVNDGSTATQIAVPTTAVAVTLSSLGTLTVPALTVSSSAPSSSSRSGSSSPPSSASAESSHTSNSASSSHSIISTATRNNSTLLSTAFSSDRTVTITATSTFHVSYNNGTFIAPTSTRHSSLSESSGLNDPGNNDEESTSMSGTYKFGQDMTSTFDATSASATGGSDHQGVDATATAGPGADPTSSPASGNGGGSSGSGGPILTPQQTQMVGGIVGGIAGMALIAIVLIYVLRWYKQRLKANAGLKDQINFDPAHDHGSSGLVGAAAPMSQSSRSMFSPSAGALVTTSKKWRRGSDMTAFTASTTESEKGFHRVSGRKIPSVLSTGGDQFGGSYGAFDEKVGMAVSSYPIPISHASQGHNHDLSESSFYHDSEGVYIGNGRPTSRSAPTTPIYGVMFHNQAADRPRRPSLKHEHSYQMDNLTRAITSDAGMGRPDGFAVIRNSPARTPMTQSPNTSSIALPVHTPVMMDGDVPEMPLSPTGYGLGLGHELIAKRIPSRMSARSEGSSGRFKEELA</sequence>
<dbReference type="EMBL" id="JAPDRQ010000087">
    <property type="protein sequence ID" value="KAJ9655914.1"/>
    <property type="molecule type" value="Genomic_DNA"/>
</dbReference>
<protein>
    <submittedName>
        <fullName evidence="1">Uncharacterized protein</fullName>
    </submittedName>
</protein>
<gene>
    <name evidence="1" type="ORF">H2198_005355</name>
</gene>
<accession>A0ACC3A635</accession>
<evidence type="ECO:0000313" key="2">
    <source>
        <dbReference type="Proteomes" id="UP001172386"/>
    </source>
</evidence>